<sequence>MALCFTSKAPTALGTFHLCSNCWARCLHASGVVGALKTSYLYACTMAVHTSESSSDMVEIPHLNPYASDLQLTSDVSRWLPAFGQLAGSACS</sequence>
<evidence type="ECO:0000313" key="2">
    <source>
        <dbReference type="Proteomes" id="UP000828390"/>
    </source>
</evidence>
<gene>
    <name evidence="1" type="ORF">DPMN_051141</name>
</gene>
<evidence type="ECO:0000313" key="1">
    <source>
        <dbReference type="EMBL" id="KAH3725307.1"/>
    </source>
</evidence>
<proteinExistence type="predicted"/>
<comment type="caution">
    <text evidence="1">The sequence shown here is derived from an EMBL/GenBank/DDBJ whole genome shotgun (WGS) entry which is preliminary data.</text>
</comment>
<protein>
    <submittedName>
        <fullName evidence="1">Uncharacterized protein</fullName>
    </submittedName>
</protein>
<reference evidence="1" key="2">
    <citation type="submission" date="2020-11" db="EMBL/GenBank/DDBJ databases">
        <authorList>
            <person name="McCartney M.A."/>
            <person name="Auch B."/>
            <person name="Kono T."/>
            <person name="Mallez S."/>
            <person name="Becker A."/>
            <person name="Gohl D.M."/>
            <person name="Silverstein K.A.T."/>
            <person name="Koren S."/>
            <person name="Bechman K.B."/>
            <person name="Herman A."/>
            <person name="Abrahante J.E."/>
            <person name="Garbe J."/>
        </authorList>
    </citation>
    <scope>NUCLEOTIDE SEQUENCE</scope>
    <source>
        <strain evidence="1">Duluth1</strain>
        <tissue evidence="1">Whole animal</tissue>
    </source>
</reference>
<organism evidence="1 2">
    <name type="scientific">Dreissena polymorpha</name>
    <name type="common">Zebra mussel</name>
    <name type="synonym">Mytilus polymorpha</name>
    <dbReference type="NCBI Taxonomy" id="45954"/>
    <lineage>
        <taxon>Eukaryota</taxon>
        <taxon>Metazoa</taxon>
        <taxon>Spiralia</taxon>
        <taxon>Lophotrochozoa</taxon>
        <taxon>Mollusca</taxon>
        <taxon>Bivalvia</taxon>
        <taxon>Autobranchia</taxon>
        <taxon>Heteroconchia</taxon>
        <taxon>Euheterodonta</taxon>
        <taxon>Imparidentia</taxon>
        <taxon>Neoheterodontei</taxon>
        <taxon>Myida</taxon>
        <taxon>Dreissenoidea</taxon>
        <taxon>Dreissenidae</taxon>
        <taxon>Dreissena</taxon>
    </lineage>
</organism>
<reference evidence="1" key="1">
    <citation type="journal article" date="2019" name="bioRxiv">
        <title>The Genome of the Zebra Mussel, Dreissena polymorpha: A Resource for Invasive Species Research.</title>
        <authorList>
            <person name="McCartney M.A."/>
            <person name="Auch B."/>
            <person name="Kono T."/>
            <person name="Mallez S."/>
            <person name="Zhang Y."/>
            <person name="Obille A."/>
            <person name="Becker A."/>
            <person name="Abrahante J.E."/>
            <person name="Garbe J."/>
            <person name="Badalamenti J.P."/>
            <person name="Herman A."/>
            <person name="Mangelson H."/>
            <person name="Liachko I."/>
            <person name="Sullivan S."/>
            <person name="Sone E.D."/>
            <person name="Koren S."/>
            <person name="Silverstein K.A.T."/>
            <person name="Beckman K.B."/>
            <person name="Gohl D.M."/>
        </authorList>
    </citation>
    <scope>NUCLEOTIDE SEQUENCE</scope>
    <source>
        <strain evidence="1">Duluth1</strain>
        <tissue evidence="1">Whole animal</tissue>
    </source>
</reference>
<name>A0A9D4HLW4_DREPO</name>
<accession>A0A9D4HLW4</accession>
<keyword evidence="2" id="KW-1185">Reference proteome</keyword>
<dbReference type="Proteomes" id="UP000828390">
    <property type="component" value="Unassembled WGS sequence"/>
</dbReference>
<dbReference type="AlphaFoldDB" id="A0A9D4HLW4"/>
<dbReference type="EMBL" id="JAIWYP010000012">
    <property type="protein sequence ID" value="KAH3725307.1"/>
    <property type="molecule type" value="Genomic_DNA"/>
</dbReference>